<name>A0A834PAX5_VESPE</name>
<reference evidence="1" key="1">
    <citation type="journal article" date="2020" name="G3 (Bethesda)">
        <title>High-Quality Assemblies for Three Invasive Social Wasps from the &lt;i&gt;Vespula&lt;/i&gt; Genus.</title>
        <authorList>
            <person name="Harrop T.W.R."/>
            <person name="Guhlin J."/>
            <person name="McLaughlin G.M."/>
            <person name="Permina E."/>
            <person name="Stockwell P."/>
            <person name="Gilligan J."/>
            <person name="Le Lec M.F."/>
            <person name="Gruber M.A.M."/>
            <person name="Quinn O."/>
            <person name="Lovegrove M."/>
            <person name="Duncan E.J."/>
            <person name="Remnant E.J."/>
            <person name="Van Eeckhoven J."/>
            <person name="Graham B."/>
            <person name="Knapp R.A."/>
            <person name="Langford K.W."/>
            <person name="Kronenberg Z."/>
            <person name="Press M.O."/>
            <person name="Eacker S.M."/>
            <person name="Wilson-Rankin E.E."/>
            <person name="Purcell J."/>
            <person name="Lester P.J."/>
            <person name="Dearden P.K."/>
        </authorList>
    </citation>
    <scope>NUCLEOTIDE SEQUENCE</scope>
    <source>
        <strain evidence="1">Volc-1</strain>
    </source>
</reference>
<dbReference type="AlphaFoldDB" id="A0A834PAX5"/>
<evidence type="ECO:0000313" key="1">
    <source>
        <dbReference type="EMBL" id="KAF7434711.1"/>
    </source>
</evidence>
<gene>
    <name evidence="1" type="ORF">H0235_002902</name>
</gene>
<keyword evidence="2" id="KW-1185">Reference proteome</keyword>
<evidence type="ECO:0000313" key="2">
    <source>
        <dbReference type="Proteomes" id="UP000600918"/>
    </source>
</evidence>
<dbReference type="Proteomes" id="UP000600918">
    <property type="component" value="Unassembled WGS sequence"/>
</dbReference>
<organism evidence="1 2">
    <name type="scientific">Vespula pensylvanica</name>
    <name type="common">Western yellow jacket</name>
    <name type="synonym">Wasp</name>
    <dbReference type="NCBI Taxonomy" id="30213"/>
    <lineage>
        <taxon>Eukaryota</taxon>
        <taxon>Metazoa</taxon>
        <taxon>Ecdysozoa</taxon>
        <taxon>Arthropoda</taxon>
        <taxon>Hexapoda</taxon>
        <taxon>Insecta</taxon>
        <taxon>Pterygota</taxon>
        <taxon>Neoptera</taxon>
        <taxon>Endopterygota</taxon>
        <taxon>Hymenoptera</taxon>
        <taxon>Apocrita</taxon>
        <taxon>Aculeata</taxon>
        <taxon>Vespoidea</taxon>
        <taxon>Vespidae</taxon>
        <taxon>Vespinae</taxon>
        <taxon>Vespula</taxon>
    </lineage>
</organism>
<sequence>MVNRLYLLQSPKCTRQWAVRSEDLNGQAMSTAANQPLWESFIQKIYDLENEKVDQHVEMNNLSDSAHSTVYTNVWCVKKKNVPKVLLMI</sequence>
<comment type="caution">
    <text evidence="1">The sequence shown here is derived from an EMBL/GenBank/DDBJ whole genome shotgun (WGS) entry which is preliminary data.</text>
</comment>
<protein>
    <submittedName>
        <fullName evidence="1">Uncharacterized protein</fullName>
    </submittedName>
</protein>
<proteinExistence type="predicted"/>
<dbReference type="EMBL" id="JACSDY010000002">
    <property type="protein sequence ID" value="KAF7434711.1"/>
    <property type="molecule type" value="Genomic_DNA"/>
</dbReference>
<accession>A0A834PAX5</accession>